<accession>A0ABS3ASH2</accession>
<dbReference type="Gene3D" id="2.160.10.10">
    <property type="entry name" value="Hexapeptide repeat proteins"/>
    <property type="match status" value="1"/>
</dbReference>
<evidence type="ECO:0000256" key="7">
    <source>
        <dbReference type="ARBA" id="ARBA00023315"/>
    </source>
</evidence>
<dbReference type="Gene3D" id="1.20.1180.10">
    <property type="entry name" value="Udp N-acetylglucosamine O-acyltransferase, C-terminal domain"/>
    <property type="match status" value="1"/>
</dbReference>
<dbReference type="PIRSF" id="PIRSF000456">
    <property type="entry name" value="UDP-GlcNAc_acltr"/>
    <property type="match status" value="1"/>
</dbReference>
<keyword evidence="1 8" id="KW-0963">Cytoplasm</keyword>
<keyword evidence="5 8" id="KW-0677">Repeat</keyword>
<evidence type="ECO:0000256" key="2">
    <source>
        <dbReference type="ARBA" id="ARBA00022516"/>
    </source>
</evidence>
<reference evidence="10 11" key="1">
    <citation type="submission" date="2021-02" db="EMBL/GenBank/DDBJ databases">
        <title>Activity-based single-cell genomes from oceanic crustal fluid captures similar information to metagenomic and metatranscriptomic surveys with orders of magnitude less sampling.</title>
        <authorList>
            <person name="D'Angelo T.S."/>
            <person name="Orcutt B.N."/>
        </authorList>
    </citation>
    <scope>NUCLEOTIDE SEQUENCE [LARGE SCALE GENOMIC DNA]</scope>
    <source>
        <strain evidence="10">AH-315-G07</strain>
    </source>
</reference>
<comment type="pathway">
    <text evidence="8">Glycolipid biosynthesis; lipid IV(A) biosynthesis; lipid IV(A) from (3R)-3-hydroxytetradecanoyl-[acyl-carrier-protein] and UDP-N-acetyl-alpha-D-glucosamine: step 1/6.</text>
</comment>
<dbReference type="InterPro" id="IPR029098">
    <property type="entry name" value="Acetyltransf_C"/>
</dbReference>
<comment type="caution">
    <text evidence="10">The sequence shown here is derived from an EMBL/GenBank/DDBJ whole genome shotgun (WGS) entry which is preliminary data.</text>
</comment>
<dbReference type="CDD" id="cd03351">
    <property type="entry name" value="LbH_UDP-GlcNAc_AT"/>
    <property type="match status" value="1"/>
</dbReference>
<comment type="function">
    <text evidence="8">Involved in the biosynthesis of lipid A, a phosphorylated glycolipid that anchors the lipopolysaccharide to the outer membrane of the cell.</text>
</comment>
<protein>
    <recommendedName>
        <fullName evidence="8">Acyl-[acyl-carrier-protein]--UDP-N-acetylglucosamine O-acyltransferase</fullName>
        <shortName evidence="8">UDP-N-acetylglucosamine acyltransferase</shortName>
        <ecNumber evidence="8">2.3.1.129</ecNumber>
    </recommendedName>
</protein>
<dbReference type="InterPro" id="IPR001451">
    <property type="entry name" value="Hexapep"/>
</dbReference>
<dbReference type="Pfam" id="PF13720">
    <property type="entry name" value="Acetyltransf_11"/>
    <property type="match status" value="1"/>
</dbReference>
<dbReference type="InterPro" id="IPR018357">
    <property type="entry name" value="Hexapep_transf_CS"/>
</dbReference>
<evidence type="ECO:0000256" key="5">
    <source>
        <dbReference type="ARBA" id="ARBA00022737"/>
    </source>
</evidence>
<dbReference type="InterPro" id="IPR011004">
    <property type="entry name" value="Trimer_LpxA-like_sf"/>
</dbReference>
<dbReference type="NCBIfam" id="NF003657">
    <property type="entry name" value="PRK05289.1"/>
    <property type="match status" value="1"/>
</dbReference>
<dbReference type="EC" id="2.3.1.129" evidence="8"/>
<evidence type="ECO:0000313" key="10">
    <source>
        <dbReference type="EMBL" id="MBN4067325.1"/>
    </source>
</evidence>
<dbReference type="SUPFAM" id="SSF51161">
    <property type="entry name" value="Trimeric LpxA-like enzymes"/>
    <property type="match status" value="1"/>
</dbReference>
<dbReference type="Proteomes" id="UP000722121">
    <property type="component" value="Unassembled WGS sequence"/>
</dbReference>
<organism evidence="10 11">
    <name type="scientific">Simkania negevensis</name>
    <dbReference type="NCBI Taxonomy" id="83561"/>
    <lineage>
        <taxon>Bacteria</taxon>
        <taxon>Pseudomonadati</taxon>
        <taxon>Chlamydiota</taxon>
        <taxon>Chlamydiia</taxon>
        <taxon>Parachlamydiales</taxon>
        <taxon>Simkaniaceae</taxon>
        <taxon>Simkania</taxon>
    </lineage>
</organism>
<comment type="subunit">
    <text evidence="8">Homotrimer.</text>
</comment>
<dbReference type="EMBL" id="JAFITR010000112">
    <property type="protein sequence ID" value="MBN4067325.1"/>
    <property type="molecule type" value="Genomic_DNA"/>
</dbReference>
<keyword evidence="4 8" id="KW-0808">Transferase</keyword>
<keyword evidence="3 8" id="KW-0441">Lipid A biosynthesis</keyword>
<dbReference type="GO" id="GO:0008780">
    <property type="term" value="F:acyl-[acyl-carrier-protein]-UDP-N-acetylglucosamine O-acyltransferase activity"/>
    <property type="evidence" value="ECO:0007669"/>
    <property type="project" value="UniProtKB-EC"/>
</dbReference>
<evidence type="ECO:0000259" key="9">
    <source>
        <dbReference type="Pfam" id="PF13720"/>
    </source>
</evidence>
<keyword evidence="6 8" id="KW-0443">Lipid metabolism</keyword>
<dbReference type="InterPro" id="IPR037157">
    <property type="entry name" value="Acetyltransf_C_sf"/>
</dbReference>
<dbReference type="HAMAP" id="MF_00387">
    <property type="entry name" value="LpxA"/>
    <property type="match status" value="1"/>
</dbReference>
<dbReference type="InterPro" id="IPR010137">
    <property type="entry name" value="Lipid_A_LpxA"/>
</dbReference>
<keyword evidence="11" id="KW-1185">Reference proteome</keyword>
<gene>
    <name evidence="8 10" type="primary">lpxA</name>
    <name evidence="10" type="ORF">JYU14_04505</name>
</gene>
<comment type="catalytic activity">
    <reaction evidence="8">
        <text>a (3R)-hydroxyacyl-[ACP] + UDP-N-acetyl-alpha-D-glucosamine = a UDP-3-O-[(3R)-3-hydroxyacyl]-N-acetyl-alpha-D-glucosamine + holo-[ACP]</text>
        <dbReference type="Rhea" id="RHEA:67812"/>
        <dbReference type="Rhea" id="RHEA-COMP:9685"/>
        <dbReference type="Rhea" id="RHEA-COMP:9945"/>
        <dbReference type="ChEBI" id="CHEBI:57705"/>
        <dbReference type="ChEBI" id="CHEBI:64479"/>
        <dbReference type="ChEBI" id="CHEBI:78827"/>
        <dbReference type="ChEBI" id="CHEBI:173225"/>
        <dbReference type="EC" id="2.3.1.129"/>
    </reaction>
</comment>
<keyword evidence="2 8" id="KW-0444">Lipid biosynthesis</keyword>
<dbReference type="NCBIfam" id="TIGR01852">
    <property type="entry name" value="lipid_A_lpxA"/>
    <property type="match status" value="1"/>
</dbReference>
<evidence type="ECO:0000313" key="11">
    <source>
        <dbReference type="Proteomes" id="UP000722121"/>
    </source>
</evidence>
<keyword evidence="7 8" id="KW-0012">Acyltransferase</keyword>
<evidence type="ECO:0000256" key="1">
    <source>
        <dbReference type="ARBA" id="ARBA00022490"/>
    </source>
</evidence>
<name>A0ABS3ASH2_9BACT</name>
<comment type="subcellular location">
    <subcellularLocation>
        <location evidence="8">Cytoplasm</location>
    </subcellularLocation>
</comment>
<feature type="domain" description="UDP N-acetylglucosamine O-acyltransferase C-terminal" evidence="9">
    <location>
        <begin position="191"/>
        <end position="272"/>
    </location>
</feature>
<dbReference type="PANTHER" id="PTHR43480:SF1">
    <property type="entry name" value="ACYL-[ACYL-CARRIER-PROTEIN]--UDP-N-ACETYLGLUCOSAMINE O-ACYLTRANSFERASE, MITOCHONDRIAL-RELATED"/>
    <property type="match status" value="1"/>
</dbReference>
<dbReference type="PROSITE" id="PS00101">
    <property type="entry name" value="HEXAPEP_TRANSFERASES"/>
    <property type="match status" value="1"/>
</dbReference>
<comment type="similarity">
    <text evidence="8">Belongs to the transferase hexapeptide repeat family. LpxA subfamily.</text>
</comment>
<evidence type="ECO:0000256" key="4">
    <source>
        <dbReference type="ARBA" id="ARBA00022679"/>
    </source>
</evidence>
<dbReference type="Pfam" id="PF00132">
    <property type="entry name" value="Hexapep"/>
    <property type="match status" value="2"/>
</dbReference>
<sequence length="294" mass="32445">MQNNRNKLNHGIELKKNSNIHPTAIVEKGAQIASDVVIEPYAVVKKNVTLEDGVVIKSHVYIDGYTTIGEGTVIWPSASIGTKTQDKKFRGEKTYVVVGKNCEVREFATINSSTTEGDVVRVGDNCLIMAYSHIAHNCVIGDNVIMSNNATLAGHVVVEDNAIVGGMTPVHQFVRIGCYAMVGGMSRVTHDVPPYTLGGGVPYKLGGLNIIGLKRHGFSYETRRLLSRAFRILYRRGYYLEEAIQCTREELEQTPEIKHWISFLENSDRGIIGMQGVALKVKEKERAGADLLEI</sequence>
<proteinExistence type="inferred from homology"/>
<dbReference type="PANTHER" id="PTHR43480">
    <property type="entry name" value="ACYL-[ACYL-CARRIER-PROTEIN]--UDP-N-ACETYLGLUCOSAMINE O-ACYLTRANSFERASE"/>
    <property type="match status" value="1"/>
</dbReference>
<evidence type="ECO:0000256" key="6">
    <source>
        <dbReference type="ARBA" id="ARBA00023098"/>
    </source>
</evidence>
<evidence type="ECO:0000256" key="3">
    <source>
        <dbReference type="ARBA" id="ARBA00022556"/>
    </source>
</evidence>
<evidence type="ECO:0000256" key="8">
    <source>
        <dbReference type="HAMAP-Rule" id="MF_00387"/>
    </source>
</evidence>